<evidence type="ECO:0000256" key="8">
    <source>
        <dbReference type="ARBA" id="ARBA00023136"/>
    </source>
</evidence>
<dbReference type="GO" id="GO:0006122">
    <property type="term" value="P:mitochondrial electron transport, ubiquinol to cytochrome c"/>
    <property type="evidence" value="ECO:0007669"/>
    <property type="project" value="InterPro"/>
</dbReference>
<dbReference type="SUPFAM" id="SSF81524">
    <property type="entry name" value="14 kDa protein of cytochrome bc1 complex (Ubiquinol-cytochrome c reductase)"/>
    <property type="match status" value="1"/>
</dbReference>
<evidence type="ECO:0008006" key="10">
    <source>
        <dbReference type="Google" id="ProtNLM"/>
    </source>
</evidence>
<name>A0A7S2V325_9STRA</name>
<evidence type="ECO:0000256" key="7">
    <source>
        <dbReference type="ARBA" id="ARBA00023128"/>
    </source>
</evidence>
<dbReference type="GO" id="GO:0045275">
    <property type="term" value="C:respiratory chain complex III"/>
    <property type="evidence" value="ECO:0007669"/>
    <property type="project" value="InterPro"/>
</dbReference>
<dbReference type="GO" id="GO:0005743">
    <property type="term" value="C:mitochondrial inner membrane"/>
    <property type="evidence" value="ECO:0007669"/>
    <property type="project" value="UniProtKB-SubCell"/>
</dbReference>
<evidence type="ECO:0000313" key="9">
    <source>
        <dbReference type="EMBL" id="CAD9866666.1"/>
    </source>
</evidence>
<evidence type="ECO:0000256" key="6">
    <source>
        <dbReference type="ARBA" id="ARBA00022982"/>
    </source>
</evidence>
<dbReference type="Gene3D" id="1.10.1090.10">
    <property type="entry name" value="Cytochrome b-c1 complex subunit 7"/>
    <property type="match status" value="1"/>
</dbReference>
<proteinExistence type="inferred from homology"/>
<dbReference type="PANTHER" id="PTHR12022:SF0">
    <property type="entry name" value="CYTOCHROME B-C1 COMPLEX SUBUNIT 7"/>
    <property type="match status" value="1"/>
</dbReference>
<evidence type="ECO:0000256" key="3">
    <source>
        <dbReference type="ARBA" id="ARBA00022448"/>
    </source>
</evidence>
<protein>
    <recommendedName>
        <fullName evidence="10">Cytochrome b-c1 complex subunit 7</fullName>
    </recommendedName>
</protein>
<evidence type="ECO:0000256" key="5">
    <source>
        <dbReference type="ARBA" id="ARBA00022792"/>
    </source>
</evidence>
<keyword evidence="3" id="KW-0813">Transport</keyword>
<dbReference type="AlphaFoldDB" id="A0A7S2V325"/>
<accession>A0A7S2V325</accession>
<evidence type="ECO:0000256" key="4">
    <source>
        <dbReference type="ARBA" id="ARBA00022660"/>
    </source>
</evidence>
<reference evidence="9" key="1">
    <citation type="submission" date="2021-01" db="EMBL/GenBank/DDBJ databases">
        <authorList>
            <person name="Corre E."/>
            <person name="Pelletier E."/>
            <person name="Niang G."/>
            <person name="Scheremetjew M."/>
            <person name="Finn R."/>
            <person name="Kale V."/>
            <person name="Holt S."/>
            <person name="Cochrane G."/>
            <person name="Meng A."/>
            <person name="Brown T."/>
            <person name="Cohen L."/>
        </authorList>
    </citation>
    <scope>NUCLEOTIDE SEQUENCE</scope>
    <source>
        <strain evidence="9">CCMP1661</strain>
    </source>
</reference>
<comment type="similarity">
    <text evidence="2">Belongs to the UQCRB/QCR7 family.</text>
</comment>
<sequence>MSFLMKYASGVFSQVGNFYRGALAMRLKEFGLKYDDILVETKEVKEALSRLSPEEIENRNRRLLRAHDISLKRKPLPVELQNYDPFESYLEKHLEKVTLRQQERDILNK</sequence>
<keyword evidence="6" id="KW-0249">Electron transport</keyword>
<dbReference type="PANTHER" id="PTHR12022">
    <property type="entry name" value="UBIQUINOL-CYTOCHROME C REDUCTASE COMPLEX 14 KD PROTEIN"/>
    <property type="match status" value="1"/>
</dbReference>
<dbReference type="EMBL" id="HBHR01015365">
    <property type="protein sequence ID" value="CAD9866666.1"/>
    <property type="molecule type" value="Transcribed_RNA"/>
</dbReference>
<organism evidence="9">
    <name type="scientific">Fibrocapsa japonica</name>
    <dbReference type="NCBI Taxonomy" id="94617"/>
    <lineage>
        <taxon>Eukaryota</taxon>
        <taxon>Sar</taxon>
        <taxon>Stramenopiles</taxon>
        <taxon>Ochrophyta</taxon>
        <taxon>Raphidophyceae</taxon>
        <taxon>Chattonellales</taxon>
        <taxon>Chattonellaceae</taxon>
        <taxon>Fibrocapsa</taxon>
    </lineage>
</organism>
<keyword evidence="8" id="KW-0472">Membrane</keyword>
<gene>
    <name evidence="9" type="ORF">FJAP1339_LOCUS7666</name>
</gene>
<keyword evidence="7" id="KW-0496">Mitochondrion</keyword>
<dbReference type="InterPro" id="IPR036544">
    <property type="entry name" value="QCR7_sf"/>
</dbReference>
<evidence type="ECO:0000256" key="2">
    <source>
        <dbReference type="ARBA" id="ARBA00008554"/>
    </source>
</evidence>
<keyword evidence="4" id="KW-0679">Respiratory chain</keyword>
<dbReference type="Pfam" id="PF02271">
    <property type="entry name" value="UCR_14kD"/>
    <property type="match status" value="1"/>
</dbReference>
<keyword evidence="5" id="KW-0999">Mitochondrion inner membrane</keyword>
<dbReference type="InterPro" id="IPR003197">
    <property type="entry name" value="QCR7"/>
</dbReference>
<evidence type="ECO:0000256" key="1">
    <source>
        <dbReference type="ARBA" id="ARBA00004443"/>
    </source>
</evidence>
<comment type="subcellular location">
    <subcellularLocation>
        <location evidence="1">Mitochondrion inner membrane</location>
        <topology evidence="1">Peripheral membrane protein</topology>
        <orientation evidence="1">Matrix side</orientation>
    </subcellularLocation>
</comment>